<dbReference type="RefSeq" id="WP_108632397.1">
    <property type="nucleotide sequence ID" value="NZ_QCXX01000001.1"/>
</dbReference>
<organism evidence="2 3">
    <name type="scientific">Sphingobacterium athyrii</name>
    <dbReference type="NCBI Taxonomy" id="2152717"/>
    <lineage>
        <taxon>Bacteria</taxon>
        <taxon>Pseudomonadati</taxon>
        <taxon>Bacteroidota</taxon>
        <taxon>Sphingobacteriia</taxon>
        <taxon>Sphingobacteriales</taxon>
        <taxon>Sphingobacteriaceae</taxon>
        <taxon>Sphingobacterium</taxon>
    </lineage>
</organism>
<evidence type="ECO:0000313" key="3">
    <source>
        <dbReference type="Proteomes" id="UP000250831"/>
    </source>
</evidence>
<keyword evidence="1" id="KW-1133">Transmembrane helix</keyword>
<dbReference type="OrthoDB" id="710410at2"/>
<accession>A0A363NZE6</accession>
<feature type="transmembrane region" description="Helical" evidence="1">
    <location>
        <begin position="32"/>
        <end position="50"/>
    </location>
</feature>
<keyword evidence="1" id="KW-0812">Transmembrane</keyword>
<name>A0A363NZE6_9SPHI</name>
<keyword evidence="1" id="KW-0472">Membrane</keyword>
<dbReference type="AlphaFoldDB" id="A0A363NZE6"/>
<dbReference type="Proteomes" id="UP000250831">
    <property type="component" value="Unassembled WGS sequence"/>
</dbReference>
<evidence type="ECO:0000313" key="2">
    <source>
        <dbReference type="EMBL" id="PUV26107.1"/>
    </source>
</evidence>
<reference evidence="2 3" key="1">
    <citation type="submission" date="2018-04" db="EMBL/GenBank/DDBJ databases">
        <title>Sphingobacterium sp. M46 Genome.</title>
        <authorList>
            <person name="Cheng J."/>
            <person name="Li Y."/>
        </authorList>
    </citation>
    <scope>NUCLEOTIDE SEQUENCE [LARGE SCALE GENOMIC DNA]</scope>
    <source>
        <strain evidence="2 3">M46</strain>
    </source>
</reference>
<dbReference type="EMBL" id="QCXX01000001">
    <property type="protein sequence ID" value="PUV26107.1"/>
    <property type="molecule type" value="Genomic_DNA"/>
</dbReference>
<comment type="caution">
    <text evidence="2">The sequence shown here is derived from an EMBL/GenBank/DDBJ whole genome shotgun (WGS) entry which is preliminary data.</text>
</comment>
<keyword evidence="3" id="KW-1185">Reference proteome</keyword>
<gene>
    <name evidence="2" type="ORF">DCO56_03840</name>
</gene>
<sequence length="97" mass="10938">MKNKIRFILPRLIALTVIVGLASLIMGAIFKLLLVATILFGIGSFAMAKMRRREMRSFKMDKAPIHPGMYSASRTNSVIVPLYKQQRNKNATIVPVY</sequence>
<protein>
    <submittedName>
        <fullName evidence="2">Uncharacterized protein</fullName>
    </submittedName>
</protein>
<proteinExistence type="predicted"/>
<feature type="transmembrane region" description="Helical" evidence="1">
    <location>
        <begin position="7"/>
        <end position="26"/>
    </location>
</feature>
<evidence type="ECO:0000256" key="1">
    <source>
        <dbReference type="SAM" id="Phobius"/>
    </source>
</evidence>